<evidence type="ECO:0008006" key="4">
    <source>
        <dbReference type="Google" id="ProtNLM"/>
    </source>
</evidence>
<evidence type="ECO:0000313" key="3">
    <source>
        <dbReference type="Proteomes" id="UP000249135"/>
    </source>
</evidence>
<organism evidence="2 3">
    <name type="scientific">Variovorax paradoxus</name>
    <dbReference type="NCBI Taxonomy" id="34073"/>
    <lineage>
        <taxon>Bacteria</taxon>
        <taxon>Pseudomonadati</taxon>
        <taxon>Pseudomonadota</taxon>
        <taxon>Betaproteobacteria</taxon>
        <taxon>Burkholderiales</taxon>
        <taxon>Comamonadaceae</taxon>
        <taxon>Variovorax</taxon>
    </lineage>
</organism>
<accession>A0A2W5PF77</accession>
<dbReference type="EMBL" id="QFPP01000540">
    <property type="protein sequence ID" value="PZQ64521.1"/>
    <property type="molecule type" value="Genomic_DNA"/>
</dbReference>
<reference evidence="2 3" key="1">
    <citation type="submission" date="2017-08" db="EMBL/GenBank/DDBJ databases">
        <title>Infants hospitalized years apart are colonized by the same room-sourced microbial strains.</title>
        <authorList>
            <person name="Brooks B."/>
            <person name="Olm M.R."/>
            <person name="Firek B.A."/>
            <person name="Baker R."/>
            <person name="Thomas B.C."/>
            <person name="Morowitz M.J."/>
            <person name="Banfield J.F."/>
        </authorList>
    </citation>
    <scope>NUCLEOTIDE SEQUENCE [LARGE SCALE GENOMIC DNA]</scope>
    <source>
        <strain evidence="2">S2_005_003_R2_41</strain>
    </source>
</reference>
<keyword evidence="1" id="KW-0812">Transmembrane</keyword>
<comment type="caution">
    <text evidence="2">The sequence shown here is derived from an EMBL/GenBank/DDBJ whole genome shotgun (WGS) entry which is preliminary data.</text>
</comment>
<dbReference type="Proteomes" id="UP000249135">
    <property type="component" value="Unassembled WGS sequence"/>
</dbReference>
<name>A0A2W5PF77_VARPD</name>
<sequence length="221" mass="24037">MPLEDNDPFDKHRERTAAWERALRPQPVQHGWMWLVAGALVVGLAAWGANAWWEHERAGTRAKQRTALPQAPVGARTAAPEPALPEPPVPARPALPAIAKCVTADGRTVGYGDGPCTAGARQVQVAVEPGLNLADGLTPEQRDAHLRSNRAAAQAQRAHEEAVARNVDVDPGAECRALAALIAQLDAWARQPNDPATLDDIRGRRQFARDRQFRLGCQYVR</sequence>
<dbReference type="AlphaFoldDB" id="A0A2W5PF77"/>
<protein>
    <recommendedName>
        <fullName evidence="4">DUF4124 domain-containing protein</fullName>
    </recommendedName>
</protein>
<evidence type="ECO:0000256" key="1">
    <source>
        <dbReference type="SAM" id="Phobius"/>
    </source>
</evidence>
<evidence type="ECO:0000313" key="2">
    <source>
        <dbReference type="EMBL" id="PZQ64521.1"/>
    </source>
</evidence>
<proteinExistence type="predicted"/>
<keyword evidence="1" id="KW-0472">Membrane</keyword>
<feature type="transmembrane region" description="Helical" evidence="1">
    <location>
        <begin position="32"/>
        <end position="53"/>
    </location>
</feature>
<keyword evidence="1" id="KW-1133">Transmembrane helix</keyword>
<gene>
    <name evidence="2" type="ORF">DI563_26560</name>
</gene>